<evidence type="ECO:0000256" key="4">
    <source>
        <dbReference type="ARBA" id="ARBA00022840"/>
    </source>
</evidence>
<gene>
    <name evidence="10" type="ORF">RND81_09G048700</name>
</gene>
<dbReference type="EMBL" id="JBDFQZ010000009">
    <property type="protein sequence ID" value="KAK9689279.1"/>
    <property type="molecule type" value="Genomic_DNA"/>
</dbReference>
<dbReference type="Proteomes" id="UP001443914">
    <property type="component" value="Unassembled WGS sequence"/>
</dbReference>
<dbReference type="Gene3D" id="1.20.5.4130">
    <property type="match status" value="1"/>
</dbReference>
<evidence type="ECO:0000259" key="7">
    <source>
        <dbReference type="Pfam" id="PF18052"/>
    </source>
</evidence>
<dbReference type="InterPro" id="IPR032675">
    <property type="entry name" value="LRR_dom_sf"/>
</dbReference>
<dbReference type="GO" id="GO:0005524">
    <property type="term" value="F:ATP binding"/>
    <property type="evidence" value="ECO:0007669"/>
    <property type="project" value="UniProtKB-KW"/>
</dbReference>
<dbReference type="GO" id="GO:0006952">
    <property type="term" value="P:defense response"/>
    <property type="evidence" value="ECO:0007669"/>
    <property type="project" value="UniProtKB-KW"/>
</dbReference>
<dbReference type="SUPFAM" id="SSF52540">
    <property type="entry name" value="P-loop containing nucleoside triphosphate hydrolases"/>
    <property type="match status" value="1"/>
</dbReference>
<protein>
    <recommendedName>
        <fullName evidence="12">Disease resistance protein RGA3</fullName>
    </recommendedName>
</protein>
<feature type="domain" description="Disease resistance R13L4/SHOC-2-like LRR" evidence="9">
    <location>
        <begin position="921"/>
        <end position="1032"/>
    </location>
</feature>
<dbReference type="Gene3D" id="3.80.10.10">
    <property type="entry name" value="Ribonuclease Inhibitor"/>
    <property type="match status" value="3"/>
</dbReference>
<dbReference type="PANTHER" id="PTHR36766:SF35">
    <property type="entry name" value="DISEASE RESISTANCE PROTEIN RGA3"/>
    <property type="match status" value="1"/>
</dbReference>
<evidence type="ECO:0000313" key="11">
    <source>
        <dbReference type="Proteomes" id="UP001443914"/>
    </source>
</evidence>
<dbReference type="InterPro" id="IPR058922">
    <property type="entry name" value="WHD_DRP"/>
</dbReference>
<name>A0AAW1II31_SAPOF</name>
<keyword evidence="4" id="KW-0067">ATP-binding</keyword>
<sequence>MAESILLNIVERILVSLGQNALQDVVSYWGARHDLERLEDTIRFIRARVHDAEKRHEDESSEVIKEWLGRLKQVLYRADDLFDDVCTISYRKQRVSGSTLVRQVRTVFSSSNPFSFNRKVAQEIKSIREELDDIKSKMDGLNLRVCLTDPDSVSRLVLERETISYVKVDSVVGRESDKNKIIDMLFDPKYAQEIVSVIPIVGFGGLGKTTLAQLVFNDERVKKHFDLAKWTCVPEVNDHNEVLGKILKALSNMSYNDLSREQIQSEIREAVKGKKFLLVLDDIWDESRDRWLDLLSLLQCGHLGSKIVVTTRSSVVASVVGTVPEAYKLGLLTPEEVVGGLLYSKHSEKEWELFRDALLSKAKLIDLGNIMPVLKLSYDYLPSALKQCFAYCSLFPKDYVFNNTELVRLWMAQGYVDSLDENLGMEDVADQYFLELLRRNFFQGVVEYDILGCTCFKMHDLVHDLAQHVAGGEIIVVEGPRAQFTNRLVHVNFCAGEMLSKVPQSLLAARNLRSLLFRPLSPYMPSNITASTLKEFILMFESLRALECNSIEIVPDSIGRLRHLRSLNLSRSLIKFLPNGVTELHNLNTLDVNYCKNLVELPRGLTKLTNLRLLGIQQCPFTDIPPHFGRLKSLRELSRFIVGQNNGLDTLADLNLRGRFCIEFHRWRANAVLEAQVANLKEKKQLTALSVCFEYGEEQTAVAARDEELLLDCLQLPPSLTNLHFSGLTGNSFPRRMLNDSPKLFNIIIQQCYSCQVLPLFSRLPLLKYLSLEGLKALEYVEADDFGDTDRESGSPAYFPALESLTLKVMGELKRWSKAEHEDSLRTGKCYVFPRLRRLQIVSCRKLMKLPVMPQLESLIVCNIPGELLTSILASSLSTPTLKYLKMECTELISLSLRSQYMIKELVITDCGSLRNISDGMQCLSALEKLTINKCEDLDAWDISSWEGLKSLRTLQISETRNLQVLPQGITCLTTLQYLCITGLRNLTALPEHIGGLSQLCSLAISNCPKLTAIPPSFHGLTSLQRLMILECPDLEKRCQQPDGRYWPLVRHIPKVIFRQC</sequence>
<dbReference type="PANTHER" id="PTHR36766">
    <property type="entry name" value="PLANT BROAD-SPECTRUM MILDEW RESISTANCE PROTEIN RPW8"/>
    <property type="match status" value="1"/>
</dbReference>
<organism evidence="10 11">
    <name type="scientific">Saponaria officinalis</name>
    <name type="common">Common soapwort</name>
    <name type="synonym">Lychnis saponaria</name>
    <dbReference type="NCBI Taxonomy" id="3572"/>
    <lineage>
        <taxon>Eukaryota</taxon>
        <taxon>Viridiplantae</taxon>
        <taxon>Streptophyta</taxon>
        <taxon>Embryophyta</taxon>
        <taxon>Tracheophyta</taxon>
        <taxon>Spermatophyta</taxon>
        <taxon>Magnoliopsida</taxon>
        <taxon>eudicotyledons</taxon>
        <taxon>Gunneridae</taxon>
        <taxon>Pentapetalae</taxon>
        <taxon>Caryophyllales</taxon>
        <taxon>Caryophyllaceae</taxon>
        <taxon>Caryophylleae</taxon>
        <taxon>Saponaria</taxon>
    </lineage>
</organism>
<dbReference type="FunFam" id="1.10.10.10:FF:000322">
    <property type="entry name" value="Probable disease resistance protein At1g63360"/>
    <property type="match status" value="1"/>
</dbReference>
<evidence type="ECO:0000313" key="10">
    <source>
        <dbReference type="EMBL" id="KAK9689279.1"/>
    </source>
</evidence>
<evidence type="ECO:0000259" key="6">
    <source>
        <dbReference type="Pfam" id="PF00931"/>
    </source>
</evidence>
<proteinExistence type="predicted"/>
<dbReference type="InterPro" id="IPR002182">
    <property type="entry name" value="NB-ARC"/>
</dbReference>
<keyword evidence="2" id="KW-0547">Nucleotide-binding</keyword>
<dbReference type="InterPro" id="IPR036388">
    <property type="entry name" value="WH-like_DNA-bd_sf"/>
</dbReference>
<evidence type="ECO:0000256" key="3">
    <source>
        <dbReference type="ARBA" id="ARBA00022821"/>
    </source>
</evidence>
<dbReference type="Pfam" id="PF18052">
    <property type="entry name" value="Rx_N"/>
    <property type="match status" value="1"/>
</dbReference>
<dbReference type="InterPro" id="IPR041118">
    <property type="entry name" value="Rx_N"/>
</dbReference>
<evidence type="ECO:0000259" key="9">
    <source>
        <dbReference type="Pfam" id="PF23598"/>
    </source>
</evidence>
<feature type="domain" description="NB-ARC" evidence="6">
    <location>
        <begin position="175"/>
        <end position="336"/>
    </location>
</feature>
<feature type="domain" description="Disease resistance R13L4/SHOC-2-like LRR" evidence="9">
    <location>
        <begin position="540"/>
        <end position="805"/>
    </location>
</feature>
<dbReference type="InterPro" id="IPR055414">
    <property type="entry name" value="LRR_R13L4/SHOC2-like"/>
</dbReference>
<feature type="domain" description="Disease resistance protein winged helix" evidence="8">
    <location>
        <begin position="394"/>
        <end position="466"/>
    </location>
</feature>
<dbReference type="Pfam" id="PF23559">
    <property type="entry name" value="WHD_DRP"/>
    <property type="match status" value="1"/>
</dbReference>
<evidence type="ECO:0000256" key="1">
    <source>
        <dbReference type="ARBA" id="ARBA00022737"/>
    </source>
</evidence>
<dbReference type="Gene3D" id="3.40.50.300">
    <property type="entry name" value="P-loop containing nucleotide triphosphate hydrolases"/>
    <property type="match status" value="1"/>
</dbReference>
<dbReference type="GO" id="GO:0043531">
    <property type="term" value="F:ADP binding"/>
    <property type="evidence" value="ECO:0007669"/>
    <property type="project" value="InterPro"/>
</dbReference>
<comment type="caution">
    <text evidence="10">The sequence shown here is derived from an EMBL/GenBank/DDBJ whole genome shotgun (WGS) entry which is preliminary data.</text>
</comment>
<dbReference type="AlphaFoldDB" id="A0AAW1II31"/>
<keyword evidence="5" id="KW-0175">Coiled coil</keyword>
<keyword evidence="3" id="KW-0611">Plant defense</keyword>
<feature type="domain" description="Disease resistance N-terminal" evidence="7">
    <location>
        <begin position="10"/>
        <end position="94"/>
    </location>
</feature>
<keyword evidence="11" id="KW-1185">Reference proteome</keyword>
<dbReference type="FunFam" id="3.40.50.300:FF:001091">
    <property type="entry name" value="Probable disease resistance protein At1g61300"/>
    <property type="match status" value="1"/>
</dbReference>
<evidence type="ECO:0000256" key="2">
    <source>
        <dbReference type="ARBA" id="ARBA00022741"/>
    </source>
</evidence>
<evidence type="ECO:0000259" key="8">
    <source>
        <dbReference type="Pfam" id="PF23559"/>
    </source>
</evidence>
<reference evidence="10" key="1">
    <citation type="submission" date="2024-03" db="EMBL/GenBank/DDBJ databases">
        <title>WGS assembly of Saponaria officinalis var. Norfolk2.</title>
        <authorList>
            <person name="Jenkins J."/>
            <person name="Shu S."/>
            <person name="Grimwood J."/>
            <person name="Barry K."/>
            <person name="Goodstein D."/>
            <person name="Schmutz J."/>
            <person name="Leebens-Mack J."/>
            <person name="Osbourn A."/>
        </authorList>
    </citation>
    <scope>NUCLEOTIDE SEQUENCE [LARGE SCALE GENOMIC DNA]</scope>
    <source>
        <strain evidence="10">JIC</strain>
    </source>
</reference>
<accession>A0AAW1II31</accession>
<evidence type="ECO:0008006" key="12">
    <source>
        <dbReference type="Google" id="ProtNLM"/>
    </source>
</evidence>
<dbReference type="Pfam" id="PF23598">
    <property type="entry name" value="LRR_14"/>
    <property type="match status" value="2"/>
</dbReference>
<dbReference type="PRINTS" id="PR00364">
    <property type="entry name" value="DISEASERSIST"/>
</dbReference>
<keyword evidence="1" id="KW-0677">Repeat</keyword>
<dbReference type="GO" id="GO:0051707">
    <property type="term" value="P:response to other organism"/>
    <property type="evidence" value="ECO:0007669"/>
    <property type="project" value="UniProtKB-ARBA"/>
</dbReference>
<evidence type="ECO:0000256" key="5">
    <source>
        <dbReference type="SAM" id="Coils"/>
    </source>
</evidence>
<dbReference type="Gene3D" id="1.10.10.10">
    <property type="entry name" value="Winged helix-like DNA-binding domain superfamily/Winged helix DNA-binding domain"/>
    <property type="match status" value="1"/>
</dbReference>
<feature type="coiled-coil region" evidence="5">
    <location>
        <begin position="117"/>
        <end position="144"/>
    </location>
</feature>
<dbReference type="InterPro" id="IPR027417">
    <property type="entry name" value="P-loop_NTPase"/>
</dbReference>
<dbReference type="SUPFAM" id="SSF52058">
    <property type="entry name" value="L domain-like"/>
    <property type="match status" value="2"/>
</dbReference>
<dbReference type="Pfam" id="PF00931">
    <property type="entry name" value="NB-ARC"/>
    <property type="match status" value="1"/>
</dbReference>